<evidence type="ECO:0000256" key="1">
    <source>
        <dbReference type="SAM" id="SignalP"/>
    </source>
</evidence>
<feature type="signal peptide" evidence="1">
    <location>
        <begin position="1"/>
        <end position="25"/>
    </location>
</feature>
<keyword evidence="1" id="KW-0732">Signal</keyword>
<sequence length="108" mass="11760">MGREKCKTLLLLLLTIVSLKTISLAGSSQECNGTSSIGDFLADHGDEFLMESQTSAMLTNNVYKISTGSLQKPPICDEHIYGNCIDSPNLKADRCTFDSRCKRGGINQ</sequence>
<dbReference type="InterPro" id="IPR039252">
    <property type="entry name" value="RALFL27"/>
</dbReference>
<accession>A0AAE1R6Z0</accession>
<organism evidence="2 3">
    <name type="scientific">Anisodus tanguticus</name>
    <dbReference type="NCBI Taxonomy" id="243964"/>
    <lineage>
        <taxon>Eukaryota</taxon>
        <taxon>Viridiplantae</taxon>
        <taxon>Streptophyta</taxon>
        <taxon>Embryophyta</taxon>
        <taxon>Tracheophyta</taxon>
        <taxon>Spermatophyta</taxon>
        <taxon>Magnoliopsida</taxon>
        <taxon>eudicotyledons</taxon>
        <taxon>Gunneridae</taxon>
        <taxon>Pentapetalae</taxon>
        <taxon>asterids</taxon>
        <taxon>lamiids</taxon>
        <taxon>Solanales</taxon>
        <taxon>Solanaceae</taxon>
        <taxon>Solanoideae</taxon>
        <taxon>Hyoscyameae</taxon>
        <taxon>Anisodus</taxon>
    </lineage>
</organism>
<dbReference type="PANTHER" id="PTHR39112">
    <property type="entry name" value="PROTEIN RALF-LIKE 27-RELATED"/>
    <property type="match status" value="1"/>
</dbReference>
<dbReference type="PANTHER" id="PTHR39112:SF1">
    <property type="entry name" value="PROTEIN RALF-LIKE 27"/>
    <property type="match status" value="1"/>
</dbReference>
<proteinExistence type="predicted"/>
<dbReference type="Proteomes" id="UP001291623">
    <property type="component" value="Unassembled WGS sequence"/>
</dbReference>
<name>A0AAE1R6Z0_9SOLA</name>
<dbReference type="EMBL" id="JAVYJV010000018">
    <property type="protein sequence ID" value="KAK4346411.1"/>
    <property type="molecule type" value="Genomic_DNA"/>
</dbReference>
<dbReference type="AlphaFoldDB" id="A0AAE1R6Z0"/>
<protein>
    <recommendedName>
        <fullName evidence="4">Rapid ALkalinization Factor</fullName>
    </recommendedName>
</protein>
<evidence type="ECO:0000313" key="2">
    <source>
        <dbReference type="EMBL" id="KAK4346411.1"/>
    </source>
</evidence>
<evidence type="ECO:0000313" key="3">
    <source>
        <dbReference type="Proteomes" id="UP001291623"/>
    </source>
</evidence>
<feature type="chain" id="PRO_5042117261" description="Rapid ALkalinization Factor" evidence="1">
    <location>
        <begin position="26"/>
        <end position="108"/>
    </location>
</feature>
<comment type="caution">
    <text evidence="2">The sequence shown here is derived from an EMBL/GenBank/DDBJ whole genome shotgun (WGS) entry which is preliminary data.</text>
</comment>
<keyword evidence="3" id="KW-1185">Reference proteome</keyword>
<gene>
    <name evidence="2" type="ORF">RND71_032750</name>
</gene>
<reference evidence="2" key="1">
    <citation type="submission" date="2023-12" db="EMBL/GenBank/DDBJ databases">
        <title>Genome assembly of Anisodus tanguticus.</title>
        <authorList>
            <person name="Wang Y.-J."/>
        </authorList>
    </citation>
    <scope>NUCLEOTIDE SEQUENCE</scope>
    <source>
        <strain evidence="2">KB-2021</strain>
        <tissue evidence="2">Leaf</tissue>
    </source>
</reference>
<evidence type="ECO:0008006" key="4">
    <source>
        <dbReference type="Google" id="ProtNLM"/>
    </source>
</evidence>